<dbReference type="Proteomes" id="UP000663856">
    <property type="component" value="Unassembled WGS sequence"/>
</dbReference>
<feature type="transmembrane region" description="Helical" evidence="1">
    <location>
        <begin position="201"/>
        <end position="225"/>
    </location>
</feature>
<keyword evidence="1" id="KW-1133">Transmembrane helix</keyword>
<evidence type="ECO:0000313" key="4">
    <source>
        <dbReference type="EMBL" id="CAF1556277.1"/>
    </source>
</evidence>
<dbReference type="InterPro" id="IPR002656">
    <property type="entry name" value="Acyl_transf_3_dom"/>
</dbReference>
<feature type="transmembrane region" description="Helical" evidence="1">
    <location>
        <begin position="529"/>
        <end position="553"/>
    </location>
</feature>
<dbReference type="Proteomes" id="UP000663834">
    <property type="component" value="Unassembled WGS sequence"/>
</dbReference>
<feature type="transmembrane region" description="Helical" evidence="1">
    <location>
        <begin position="313"/>
        <end position="333"/>
    </location>
</feature>
<feature type="transmembrane region" description="Helical" evidence="1">
    <location>
        <begin position="488"/>
        <end position="509"/>
    </location>
</feature>
<dbReference type="InterPro" id="IPR006621">
    <property type="entry name" value="Nose-resist-to-fluoxetine_N"/>
</dbReference>
<dbReference type="SMART" id="SM00703">
    <property type="entry name" value="NRF"/>
    <property type="match status" value="1"/>
</dbReference>
<dbReference type="EMBL" id="CAJOBJ010003825">
    <property type="protein sequence ID" value="CAF3979443.1"/>
    <property type="molecule type" value="Genomic_DNA"/>
</dbReference>
<feature type="transmembrane region" description="Helical" evidence="1">
    <location>
        <begin position="395"/>
        <end position="416"/>
    </location>
</feature>
<feature type="transmembrane region" description="Helical" evidence="1">
    <location>
        <begin position="683"/>
        <end position="704"/>
    </location>
</feature>
<dbReference type="EMBL" id="CAJOBG010006758">
    <property type="protein sequence ID" value="CAF4196656.1"/>
    <property type="molecule type" value="Genomic_DNA"/>
</dbReference>
<dbReference type="EMBL" id="CAJNOV010014586">
    <property type="protein sequence ID" value="CAF1556277.1"/>
    <property type="molecule type" value="Genomic_DNA"/>
</dbReference>
<dbReference type="Proteomes" id="UP000681720">
    <property type="component" value="Unassembled WGS sequence"/>
</dbReference>
<dbReference type="Pfam" id="PF20146">
    <property type="entry name" value="NRF"/>
    <property type="match status" value="1"/>
</dbReference>
<dbReference type="PANTHER" id="PTHR11161:SF69">
    <property type="entry name" value="NOSE RESISTANT TO FLUOXETINE PROTEIN 6-LIKE PROTEIN"/>
    <property type="match status" value="1"/>
</dbReference>
<dbReference type="Proteomes" id="UP000663866">
    <property type="component" value="Unassembled WGS sequence"/>
</dbReference>
<evidence type="ECO:0000259" key="3">
    <source>
        <dbReference type="SMART" id="SM00703"/>
    </source>
</evidence>
<dbReference type="Proteomes" id="UP000663887">
    <property type="component" value="Unassembled WGS sequence"/>
</dbReference>
<reference evidence="5" key="1">
    <citation type="submission" date="2021-02" db="EMBL/GenBank/DDBJ databases">
        <authorList>
            <person name="Nowell W R."/>
        </authorList>
    </citation>
    <scope>NUCLEOTIDE SEQUENCE</scope>
</reference>
<feature type="transmembrane region" description="Helical" evidence="1">
    <location>
        <begin position="565"/>
        <end position="586"/>
    </location>
</feature>
<dbReference type="Proteomes" id="UP000663855">
    <property type="component" value="Unassembled WGS sequence"/>
</dbReference>
<protein>
    <recommendedName>
        <fullName evidence="3">Nose resistant-to-fluoxetine protein N-terminal domain-containing protein</fullName>
    </recommendedName>
</protein>
<proteinExistence type="predicted"/>
<dbReference type="EMBL" id="CAJNRF010001954">
    <property type="protein sequence ID" value="CAF2031581.1"/>
    <property type="molecule type" value="Genomic_DNA"/>
</dbReference>
<dbReference type="AlphaFoldDB" id="A0A816EV80"/>
<evidence type="ECO:0000256" key="1">
    <source>
        <dbReference type="SAM" id="Phobius"/>
    </source>
</evidence>
<dbReference type="OrthoDB" id="207378at2759"/>
<feature type="transmembrane region" description="Helical" evidence="1">
    <location>
        <begin position="645"/>
        <end position="663"/>
    </location>
</feature>
<feature type="chain" id="PRO_5035610133" description="Nose resistant-to-fluoxetine protein N-terminal domain-containing protein" evidence="2">
    <location>
        <begin position="20"/>
        <end position="712"/>
    </location>
</feature>
<evidence type="ECO:0000313" key="11">
    <source>
        <dbReference type="Proteomes" id="UP000663834"/>
    </source>
</evidence>
<name>A0A816EV80_9BILA</name>
<dbReference type="EMBL" id="CAJNRG010008289">
    <property type="protein sequence ID" value="CAF2102888.1"/>
    <property type="molecule type" value="Genomic_DNA"/>
</dbReference>
<sequence length="712" mass="81086">MLTATVLVLLLSQLTTIQGQPHYETLPLRFDLAIDRLRQYQYISLDNVTDLLPLNEIPTLLTYIDEVTQCDRDFQLLLEDIVKRQLWAIKVIDAWGKPLPSGLLKGNIYWTGNYDECVQNFYLPQNKSFLQQPMNTQHCTLLPQSSSASQMSQAGIILGMCVPSSCSRSGVVKILRDVLKHSNVTEDHLLCSNEQRNLSRGAIVTCLVLSFLGLIVLIGTVIDVINNIQFNSMKSGIININGYTNMTDSIGTERKPMTLLRDTHFSSQASLETKSRLAFMAEFSALRTLRRVFNIETKSDDPGSLPFLNGVRVFALFWIIIGHSLVFSLGFSSNPLDLLAWTHNLSFQLIINAVYSVDTFFVISGFLTTILFVRQVNKKGKLSFRLMILYYVHRYIRLTPTFLLVILISINLTPYFGHGPMYPIHQGFETAGCRNRTWWTSILYVGNLVQSDNMCLPISWYLYNDMQFYWVAPLALIPFVIRRKPIGFIMATFMIFLGIGSILGIILHYPDLSLNAIEAFAPQSGPSFFKYIYIKPWCRISAYAVGILTGFIVTNTGRAFRVNIYLKYIGTILAILIGLICLFILYPDYLHVPGLSRTSLILFQTLSRTGWAISVGWLIFLCSTNQGGLINKILSWPVWTPLARLNYSAYLIHTIIIDIIVLNQTMPSYFQHHIVVNTFVTHIFFSYVAAIVVYIFFETPFFIFEKKLFKRT</sequence>
<evidence type="ECO:0000313" key="5">
    <source>
        <dbReference type="EMBL" id="CAF1653038.1"/>
    </source>
</evidence>
<organism evidence="5 11">
    <name type="scientific">Rotaria magnacalcarata</name>
    <dbReference type="NCBI Taxonomy" id="392030"/>
    <lineage>
        <taxon>Eukaryota</taxon>
        <taxon>Metazoa</taxon>
        <taxon>Spiralia</taxon>
        <taxon>Gnathifera</taxon>
        <taxon>Rotifera</taxon>
        <taxon>Eurotatoria</taxon>
        <taxon>Bdelloidea</taxon>
        <taxon>Philodinida</taxon>
        <taxon>Philodinidae</taxon>
        <taxon>Rotaria</taxon>
    </lineage>
</organism>
<feature type="transmembrane region" description="Helical" evidence="1">
    <location>
        <begin position="606"/>
        <end position="624"/>
    </location>
</feature>
<evidence type="ECO:0000313" key="8">
    <source>
        <dbReference type="EMBL" id="CAF3805968.1"/>
    </source>
</evidence>
<keyword evidence="12" id="KW-1185">Reference proteome</keyword>
<accession>A0A816EV80</accession>
<dbReference type="GO" id="GO:0016747">
    <property type="term" value="F:acyltransferase activity, transferring groups other than amino-acyl groups"/>
    <property type="evidence" value="ECO:0007669"/>
    <property type="project" value="InterPro"/>
</dbReference>
<evidence type="ECO:0000313" key="6">
    <source>
        <dbReference type="EMBL" id="CAF2031581.1"/>
    </source>
</evidence>
<feature type="signal peptide" evidence="2">
    <location>
        <begin position="1"/>
        <end position="19"/>
    </location>
</feature>
<comment type="caution">
    <text evidence="5">The sequence shown here is derived from an EMBL/GenBank/DDBJ whole genome shotgun (WGS) entry which is preliminary data.</text>
</comment>
<evidence type="ECO:0000313" key="10">
    <source>
        <dbReference type="EMBL" id="CAF4196656.1"/>
    </source>
</evidence>
<keyword evidence="2" id="KW-0732">Signal</keyword>
<evidence type="ECO:0000313" key="7">
    <source>
        <dbReference type="EMBL" id="CAF2102888.1"/>
    </source>
</evidence>
<keyword evidence="1" id="KW-0812">Transmembrane</keyword>
<dbReference type="Proteomes" id="UP000663842">
    <property type="component" value="Unassembled WGS sequence"/>
</dbReference>
<evidence type="ECO:0000313" key="9">
    <source>
        <dbReference type="EMBL" id="CAF3979443.1"/>
    </source>
</evidence>
<evidence type="ECO:0000313" key="12">
    <source>
        <dbReference type="Proteomes" id="UP000663866"/>
    </source>
</evidence>
<feature type="domain" description="Nose resistant-to-fluoxetine protein N-terminal" evidence="3">
    <location>
        <begin position="67"/>
        <end position="193"/>
    </location>
</feature>
<gene>
    <name evidence="4" type="ORF">CJN711_LOCUS30798</name>
    <name evidence="9" type="ORF">GIL414_LOCUS10597</name>
    <name evidence="5" type="ORF">KQP761_LOCUS30360</name>
    <name evidence="10" type="ORF">OVN521_LOCUS26156</name>
    <name evidence="8" type="ORF">UXM345_LOCUS5092</name>
    <name evidence="6" type="ORF">WKI299_LOCUS6639</name>
    <name evidence="7" type="ORF">XDN619_LOCUS19031</name>
</gene>
<feature type="transmembrane region" description="Helical" evidence="1">
    <location>
        <begin position="353"/>
        <end position="374"/>
    </location>
</feature>
<dbReference type="PANTHER" id="PTHR11161">
    <property type="entry name" value="O-ACYLTRANSFERASE"/>
    <property type="match status" value="1"/>
</dbReference>
<dbReference type="EMBL" id="CAJOBF010000368">
    <property type="protein sequence ID" value="CAF3805968.1"/>
    <property type="molecule type" value="Genomic_DNA"/>
</dbReference>
<keyword evidence="1" id="KW-0472">Membrane</keyword>
<feature type="transmembrane region" description="Helical" evidence="1">
    <location>
        <begin position="460"/>
        <end position="481"/>
    </location>
</feature>
<dbReference type="InterPro" id="IPR052728">
    <property type="entry name" value="O2_lipid_transport_reg"/>
</dbReference>
<dbReference type="EMBL" id="CAJNOW010016878">
    <property type="protein sequence ID" value="CAF1653038.1"/>
    <property type="molecule type" value="Genomic_DNA"/>
</dbReference>
<dbReference type="Pfam" id="PF01757">
    <property type="entry name" value="Acyl_transf_3"/>
    <property type="match status" value="1"/>
</dbReference>
<evidence type="ECO:0000256" key="2">
    <source>
        <dbReference type="SAM" id="SignalP"/>
    </source>
</evidence>